<dbReference type="PANTHER" id="PTHR42953:SF3">
    <property type="entry name" value="HIGH-AFFINITY ZINC UPTAKE SYSTEM PROTEIN ZNUA"/>
    <property type="match status" value="1"/>
</dbReference>
<dbReference type="InterPro" id="IPR006127">
    <property type="entry name" value="ZnuA-like"/>
</dbReference>
<evidence type="ECO:0008006" key="8">
    <source>
        <dbReference type="Google" id="ProtNLM"/>
    </source>
</evidence>
<protein>
    <recommendedName>
        <fullName evidence="8">Zinc ABC transporter substrate-binding protein</fullName>
    </recommendedName>
</protein>
<evidence type="ECO:0000256" key="3">
    <source>
        <dbReference type="ARBA" id="ARBA00022729"/>
    </source>
</evidence>
<name>A0A660S9F8_UNCT6</name>
<evidence type="ECO:0000313" key="7">
    <source>
        <dbReference type="Proteomes" id="UP000282321"/>
    </source>
</evidence>
<evidence type="ECO:0000256" key="4">
    <source>
        <dbReference type="RuleBase" id="RU003512"/>
    </source>
</evidence>
<comment type="caution">
    <text evidence="6">The sequence shown here is derived from an EMBL/GenBank/DDBJ whole genome shotgun (WGS) entry which is preliminary data.</text>
</comment>
<feature type="chain" id="PRO_5024999344" description="Zinc ABC transporter substrate-binding protein" evidence="5">
    <location>
        <begin position="21"/>
        <end position="278"/>
    </location>
</feature>
<evidence type="ECO:0000256" key="2">
    <source>
        <dbReference type="ARBA" id="ARBA00022448"/>
    </source>
</evidence>
<dbReference type="InterPro" id="IPR006129">
    <property type="entry name" value="AdhesinB"/>
</dbReference>
<dbReference type="SUPFAM" id="SSF53807">
    <property type="entry name" value="Helical backbone' metal receptor"/>
    <property type="match status" value="1"/>
</dbReference>
<dbReference type="AlphaFoldDB" id="A0A660S9F8"/>
<evidence type="ECO:0000256" key="5">
    <source>
        <dbReference type="SAM" id="SignalP"/>
    </source>
</evidence>
<accession>A0A660S9F8</accession>
<dbReference type="InterPro" id="IPR050492">
    <property type="entry name" value="Bact_metal-bind_prot9"/>
</dbReference>
<dbReference type="GO" id="GO:0046872">
    <property type="term" value="F:metal ion binding"/>
    <property type="evidence" value="ECO:0007669"/>
    <property type="project" value="InterPro"/>
</dbReference>
<dbReference type="GO" id="GO:0030001">
    <property type="term" value="P:metal ion transport"/>
    <property type="evidence" value="ECO:0007669"/>
    <property type="project" value="InterPro"/>
</dbReference>
<dbReference type="PRINTS" id="PR00691">
    <property type="entry name" value="ADHESINB"/>
</dbReference>
<dbReference type="GO" id="GO:0007155">
    <property type="term" value="P:cell adhesion"/>
    <property type="evidence" value="ECO:0007669"/>
    <property type="project" value="InterPro"/>
</dbReference>
<dbReference type="InterPro" id="IPR006128">
    <property type="entry name" value="Lipoprotein_PsaA-like"/>
</dbReference>
<dbReference type="PRINTS" id="PR00690">
    <property type="entry name" value="ADHESNFAMILY"/>
</dbReference>
<organism evidence="6 7">
    <name type="scientific">candidate division TA06 bacterium</name>
    <dbReference type="NCBI Taxonomy" id="2250710"/>
    <lineage>
        <taxon>Bacteria</taxon>
        <taxon>Bacteria division TA06</taxon>
    </lineage>
</organism>
<reference evidence="6 7" key="1">
    <citation type="submission" date="2018-06" db="EMBL/GenBank/DDBJ databases">
        <title>Extensive metabolic versatility and redundancy in microbially diverse, dynamic hydrothermal sediments.</title>
        <authorList>
            <person name="Dombrowski N."/>
            <person name="Teske A."/>
            <person name="Baker B.J."/>
        </authorList>
    </citation>
    <scope>NUCLEOTIDE SEQUENCE [LARGE SCALE GENOMIC DNA]</scope>
    <source>
        <strain evidence="6">B35_G9</strain>
    </source>
</reference>
<dbReference type="Proteomes" id="UP000282321">
    <property type="component" value="Unassembled WGS sequence"/>
</dbReference>
<comment type="similarity">
    <text evidence="1 4">Belongs to the bacterial solute-binding protein 9 family.</text>
</comment>
<dbReference type="EMBL" id="QNBC01000032">
    <property type="protein sequence ID" value="RKX66814.1"/>
    <property type="molecule type" value="Genomic_DNA"/>
</dbReference>
<proteinExistence type="inferred from homology"/>
<keyword evidence="3 5" id="KW-0732">Signal</keyword>
<dbReference type="PANTHER" id="PTHR42953">
    <property type="entry name" value="HIGH-AFFINITY ZINC UPTAKE SYSTEM PROTEIN ZNUA-RELATED"/>
    <property type="match status" value="1"/>
</dbReference>
<gene>
    <name evidence="6" type="ORF">DRP44_03360</name>
</gene>
<feature type="signal peptide" evidence="5">
    <location>
        <begin position="1"/>
        <end position="20"/>
    </location>
</feature>
<evidence type="ECO:0000256" key="1">
    <source>
        <dbReference type="ARBA" id="ARBA00011028"/>
    </source>
</evidence>
<sequence length="278" mass="31460">MKKPYLLLLSLFAFLPNLNAKMLIVTTTVPLANITKSIAKDSAEIIPLIPPGTSPHTFYPTPETVKRTNMADLFIMNGAGLDFWAKKLVNKNKHSLTMSSFVPLIKGEDGKGYNPHIWLSVSNVKIFAAIIDSALCSIDPADSLYYNHNKLLFIKRLDSLDIAIKKRLATHKNKYIVLFHPSLIYFDREYGIKEVAIIEKSPGKEPTPREIMNIIDKVRKYKIKVLFAEPQLNSKAVKVIASETGAKLDYIDPIGNFNEDYINFLNNNFLKIEKSFNE</sequence>
<dbReference type="Pfam" id="PF01297">
    <property type="entry name" value="ZnuA"/>
    <property type="match status" value="1"/>
</dbReference>
<keyword evidence="2 4" id="KW-0813">Transport</keyword>
<evidence type="ECO:0000313" key="6">
    <source>
        <dbReference type="EMBL" id="RKX66814.1"/>
    </source>
</evidence>
<dbReference type="Gene3D" id="3.40.50.1980">
    <property type="entry name" value="Nitrogenase molybdenum iron protein domain"/>
    <property type="match status" value="2"/>
</dbReference>